<evidence type="ECO:0000313" key="3">
    <source>
        <dbReference type="EMBL" id="CAF4005000.1"/>
    </source>
</evidence>
<keyword evidence="4" id="KW-1185">Reference proteome</keyword>
<feature type="domain" description="VWFA" evidence="1">
    <location>
        <begin position="34"/>
        <end position="231"/>
    </location>
</feature>
<reference evidence="2" key="1">
    <citation type="submission" date="2021-02" db="EMBL/GenBank/DDBJ databases">
        <authorList>
            <person name="Nowell W R."/>
        </authorList>
    </citation>
    <scope>NUCLEOTIDE SEQUENCE</scope>
</reference>
<proteinExistence type="predicted"/>
<protein>
    <recommendedName>
        <fullName evidence="1">VWFA domain-containing protein</fullName>
    </recommendedName>
</protein>
<dbReference type="SMART" id="SM00327">
    <property type="entry name" value="VWA"/>
    <property type="match status" value="1"/>
</dbReference>
<evidence type="ECO:0000313" key="4">
    <source>
        <dbReference type="Proteomes" id="UP000663829"/>
    </source>
</evidence>
<accession>A0A814ZDP6</accession>
<organism evidence="2 4">
    <name type="scientific">Didymodactylos carnosus</name>
    <dbReference type="NCBI Taxonomy" id="1234261"/>
    <lineage>
        <taxon>Eukaryota</taxon>
        <taxon>Metazoa</taxon>
        <taxon>Spiralia</taxon>
        <taxon>Gnathifera</taxon>
        <taxon>Rotifera</taxon>
        <taxon>Eurotatoria</taxon>
        <taxon>Bdelloidea</taxon>
        <taxon>Philodinida</taxon>
        <taxon>Philodinidae</taxon>
        <taxon>Didymodactylos</taxon>
    </lineage>
</organism>
<dbReference type="PANTHER" id="PTHR47763">
    <property type="entry name" value="ALPHA-PROTEIN KINASE VWKA"/>
    <property type="match status" value="1"/>
</dbReference>
<dbReference type="OrthoDB" id="301415at2759"/>
<dbReference type="PANTHER" id="PTHR47763:SF1">
    <property type="entry name" value="DUF659 DOMAIN-CONTAINING PROTEIN"/>
    <property type="match status" value="1"/>
</dbReference>
<dbReference type="Proteomes" id="UP000681722">
    <property type="component" value="Unassembled WGS sequence"/>
</dbReference>
<dbReference type="GO" id="GO:0004674">
    <property type="term" value="F:protein serine/threonine kinase activity"/>
    <property type="evidence" value="ECO:0007669"/>
    <property type="project" value="TreeGrafter"/>
</dbReference>
<sequence>MAFLKMFKLRKMSGINVEKPDRPELAKHDSSILDLAFAMDCTGSMGSYIASATQNIRSIVEEIVISEKSDIRLALVEYRDHPPQDTSFVTRVHDFTTRVSEMKGWLEQCSAQGGGDTPEAVADALHDILKLNWREEATKICILISDAPPHGLHTSGDTFPNGCPNGLDPIKTVREMAEKSITLYAVGVEPPIVPYRDFFMSIAYITGGQYVPMQNAKLLAQVIIGGVREEISIDKLMQDAQHDIDKEMEKAELDGVDEREKATRINRIFALKNMKVKQIKNPTAMSSIAKECYSKCSDMDDLKRNYKMESSPTIQTLSKSYGKSDVMEPSAAAGGGYGGLLSSVTGWFKSGKKESDDILPTTSSVDTMNTATADLTYDLKEEEDVSIEQAERIVQKWQNRK</sequence>
<dbReference type="PROSITE" id="PS50234">
    <property type="entry name" value="VWFA"/>
    <property type="match status" value="1"/>
</dbReference>
<dbReference type="SUPFAM" id="SSF53300">
    <property type="entry name" value="vWA-like"/>
    <property type="match status" value="1"/>
</dbReference>
<dbReference type="CDD" id="cd00198">
    <property type="entry name" value="vWFA"/>
    <property type="match status" value="1"/>
</dbReference>
<dbReference type="EMBL" id="CAJOBC010010737">
    <property type="protein sequence ID" value="CAF4005000.1"/>
    <property type="molecule type" value="Genomic_DNA"/>
</dbReference>
<evidence type="ECO:0000259" key="1">
    <source>
        <dbReference type="PROSITE" id="PS50234"/>
    </source>
</evidence>
<dbReference type="EMBL" id="CAJNOQ010010061">
    <property type="protein sequence ID" value="CAF1241680.1"/>
    <property type="molecule type" value="Genomic_DNA"/>
</dbReference>
<comment type="caution">
    <text evidence="2">The sequence shown here is derived from an EMBL/GenBank/DDBJ whole genome shotgun (WGS) entry which is preliminary data.</text>
</comment>
<name>A0A814ZDP6_9BILA</name>
<dbReference type="Pfam" id="PF00092">
    <property type="entry name" value="VWA"/>
    <property type="match status" value="1"/>
</dbReference>
<dbReference type="AlphaFoldDB" id="A0A814ZDP6"/>
<gene>
    <name evidence="2" type="ORF">GPM918_LOCUS25689</name>
    <name evidence="3" type="ORF">SRO942_LOCUS25716</name>
</gene>
<dbReference type="InterPro" id="IPR036465">
    <property type="entry name" value="vWFA_dom_sf"/>
</dbReference>
<dbReference type="InterPro" id="IPR052969">
    <property type="entry name" value="Thr-specific_kinase-like"/>
</dbReference>
<dbReference type="InterPro" id="IPR002035">
    <property type="entry name" value="VWF_A"/>
</dbReference>
<dbReference type="GO" id="GO:0005737">
    <property type="term" value="C:cytoplasm"/>
    <property type="evidence" value="ECO:0007669"/>
    <property type="project" value="TreeGrafter"/>
</dbReference>
<dbReference type="Proteomes" id="UP000663829">
    <property type="component" value="Unassembled WGS sequence"/>
</dbReference>
<evidence type="ECO:0000313" key="2">
    <source>
        <dbReference type="EMBL" id="CAF1241680.1"/>
    </source>
</evidence>
<dbReference type="Gene3D" id="3.40.50.410">
    <property type="entry name" value="von Willebrand factor, type A domain"/>
    <property type="match status" value="1"/>
</dbReference>